<dbReference type="Proteomes" id="UP000677537">
    <property type="component" value="Unassembled WGS sequence"/>
</dbReference>
<organism evidence="2 3">
    <name type="scientific">Roseomonas indoligenes</name>
    <dbReference type="NCBI Taxonomy" id="2820811"/>
    <lineage>
        <taxon>Bacteria</taxon>
        <taxon>Pseudomonadati</taxon>
        <taxon>Pseudomonadota</taxon>
        <taxon>Alphaproteobacteria</taxon>
        <taxon>Acetobacterales</taxon>
        <taxon>Roseomonadaceae</taxon>
        <taxon>Roseomonas</taxon>
    </lineage>
</organism>
<name>A0A940MYV7_9PROT</name>
<sequence>MSVRAARILGAALLGCLVLAGGARAFPDRPITIVLPYSPGSAADSYGRALGEHFTRVLGQSVVIVNRDGGSGVVGMRFVATSPPDGHTLGLTPMTAIVVQPHLVRNTGTEPANFAPICGTNENVLGVVVRADNPIRDLTGLVAEGKRRAMSFGSPGPNSLPQLAMFRVQRATGVEFNHIPFRGDPPHLNEVLAGRLDFSAVVVSSASGLLDSGRLRLLAVFSDRRHPDYPDVPTAREQGIDALQYSPVGLYAPAGTPEPVLAQLEEACRSGVQEEGFLRVAKQLRLVVDYKSRADFTRLIRSEYEVYGPMMRALGVTPD</sequence>
<evidence type="ECO:0000313" key="2">
    <source>
        <dbReference type="EMBL" id="MBP0493590.1"/>
    </source>
</evidence>
<dbReference type="Gene3D" id="3.40.190.150">
    <property type="entry name" value="Bordetella uptake gene, domain 1"/>
    <property type="match status" value="1"/>
</dbReference>
<comment type="caution">
    <text evidence="2">The sequence shown here is derived from an EMBL/GenBank/DDBJ whole genome shotgun (WGS) entry which is preliminary data.</text>
</comment>
<evidence type="ECO:0000256" key="1">
    <source>
        <dbReference type="ARBA" id="ARBA00006987"/>
    </source>
</evidence>
<dbReference type="PANTHER" id="PTHR42928:SF5">
    <property type="entry name" value="BLR1237 PROTEIN"/>
    <property type="match status" value="1"/>
</dbReference>
<proteinExistence type="inferred from homology"/>
<dbReference type="Pfam" id="PF03401">
    <property type="entry name" value="TctC"/>
    <property type="match status" value="1"/>
</dbReference>
<dbReference type="AlphaFoldDB" id="A0A940MYV7"/>
<reference evidence="2" key="1">
    <citation type="submission" date="2021-03" db="EMBL/GenBank/DDBJ databases">
        <authorList>
            <person name="So Y."/>
        </authorList>
    </citation>
    <scope>NUCLEOTIDE SEQUENCE</scope>
    <source>
        <strain evidence="2">SG15</strain>
    </source>
</reference>
<dbReference type="InterPro" id="IPR005064">
    <property type="entry name" value="BUG"/>
</dbReference>
<gene>
    <name evidence="2" type="ORF">J5Y10_12465</name>
</gene>
<dbReference type="SUPFAM" id="SSF53850">
    <property type="entry name" value="Periplasmic binding protein-like II"/>
    <property type="match status" value="1"/>
</dbReference>
<dbReference type="RefSeq" id="WP_209373984.1">
    <property type="nucleotide sequence ID" value="NZ_JAGIZA010000006.1"/>
</dbReference>
<dbReference type="CDD" id="cd07012">
    <property type="entry name" value="PBP2_Bug_TTT"/>
    <property type="match status" value="1"/>
</dbReference>
<dbReference type="PIRSF" id="PIRSF017082">
    <property type="entry name" value="YflP"/>
    <property type="match status" value="1"/>
</dbReference>
<keyword evidence="3" id="KW-1185">Reference proteome</keyword>
<evidence type="ECO:0000313" key="3">
    <source>
        <dbReference type="Proteomes" id="UP000677537"/>
    </source>
</evidence>
<dbReference type="PANTHER" id="PTHR42928">
    <property type="entry name" value="TRICARBOXYLATE-BINDING PROTEIN"/>
    <property type="match status" value="1"/>
</dbReference>
<dbReference type="EMBL" id="JAGIZA010000006">
    <property type="protein sequence ID" value="MBP0493590.1"/>
    <property type="molecule type" value="Genomic_DNA"/>
</dbReference>
<dbReference type="Gene3D" id="3.40.190.10">
    <property type="entry name" value="Periplasmic binding protein-like II"/>
    <property type="match status" value="1"/>
</dbReference>
<comment type="similarity">
    <text evidence="1">Belongs to the UPF0065 (bug) family.</text>
</comment>
<dbReference type="InterPro" id="IPR042100">
    <property type="entry name" value="Bug_dom1"/>
</dbReference>
<protein>
    <submittedName>
        <fullName evidence="2">Tripartite tricarboxylate transporter substrate binding protein</fullName>
    </submittedName>
</protein>
<accession>A0A940MYV7</accession>